<proteinExistence type="predicted"/>
<keyword evidence="3" id="KW-0804">Transcription</keyword>
<dbReference type="InterPro" id="IPR036390">
    <property type="entry name" value="WH_DNA-bd_sf"/>
</dbReference>
<keyword evidence="1" id="KW-0805">Transcription regulation</keyword>
<keyword evidence="2" id="KW-0238">DNA-binding</keyword>
<gene>
    <name evidence="6" type="ORF">FK531_09610</name>
</gene>
<dbReference type="RefSeq" id="WP_142098395.1">
    <property type="nucleotide sequence ID" value="NZ_VIGH01000004.1"/>
</dbReference>
<dbReference type="GO" id="GO:0003677">
    <property type="term" value="F:DNA binding"/>
    <property type="evidence" value="ECO:0007669"/>
    <property type="project" value="UniProtKB-KW"/>
</dbReference>
<evidence type="ECO:0000313" key="6">
    <source>
        <dbReference type="EMBL" id="TQF69031.1"/>
    </source>
</evidence>
<comment type="caution">
    <text evidence="6">The sequence shown here is derived from an EMBL/GenBank/DDBJ whole genome shotgun (WGS) entry which is preliminary data.</text>
</comment>
<dbReference type="AlphaFoldDB" id="A0A541B9L2"/>
<dbReference type="Proteomes" id="UP000316256">
    <property type="component" value="Unassembled WGS sequence"/>
</dbReference>
<dbReference type="SUPFAM" id="SSF46785">
    <property type="entry name" value="Winged helix' DNA-binding domain"/>
    <property type="match status" value="1"/>
</dbReference>
<feature type="region of interest" description="Disordered" evidence="4">
    <location>
        <begin position="139"/>
        <end position="181"/>
    </location>
</feature>
<dbReference type="EMBL" id="VIGH01000004">
    <property type="protein sequence ID" value="TQF69031.1"/>
    <property type="molecule type" value="Genomic_DNA"/>
</dbReference>
<sequence length="181" mass="19949">MKAATLDGFLADREAWQATHCSIGRAMEVVGTRSAMLILREAYYGTTRFDDFARRVGITEAVAASRLRELTAEGLFERTPYKEPGQRTRYEYVLTEKGSDLLPAVLALMLWGDKYLQGGRGGPLGLSDDTTGDPVRVEVRSESGREVPLAELRVSPNVTEEQAARARDSHRTAGRQSTGRS</sequence>
<keyword evidence="7" id="KW-1185">Reference proteome</keyword>
<feature type="domain" description="HTH hxlR-type" evidence="5">
    <location>
        <begin position="21"/>
        <end position="120"/>
    </location>
</feature>
<dbReference type="InterPro" id="IPR002577">
    <property type="entry name" value="HTH_HxlR"/>
</dbReference>
<dbReference type="PANTHER" id="PTHR33204">
    <property type="entry name" value="TRANSCRIPTIONAL REGULATOR, MARR FAMILY"/>
    <property type="match status" value="1"/>
</dbReference>
<organism evidence="6 7">
    <name type="scientific">Rhodococcus spelaei</name>
    <dbReference type="NCBI Taxonomy" id="2546320"/>
    <lineage>
        <taxon>Bacteria</taxon>
        <taxon>Bacillati</taxon>
        <taxon>Actinomycetota</taxon>
        <taxon>Actinomycetes</taxon>
        <taxon>Mycobacteriales</taxon>
        <taxon>Nocardiaceae</taxon>
        <taxon>Rhodococcus</taxon>
    </lineage>
</organism>
<name>A0A541B9L2_9NOCA</name>
<evidence type="ECO:0000313" key="7">
    <source>
        <dbReference type="Proteomes" id="UP000316256"/>
    </source>
</evidence>
<evidence type="ECO:0000256" key="2">
    <source>
        <dbReference type="ARBA" id="ARBA00023125"/>
    </source>
</evidence>
<reference evidence="6 7" key="1">
    <citation type="submission" date="2019-06" db="EMBL/GenBank/DDBJ databases">
        <title>Rhodococcus spaelei sp. nov., isolated from a cave.</title>
        <authorList>
            <person name="Lee S.D."/>
        </authorList>
    </citation>
    <scope>NUCLEOTIDE SEQUENCE [LARGE SCALE GENOMIC DNA]</scope>
    <source>
        <strain evidence="6 7">C9-5</strain>
    </source>
</reference>
<dbReference type="PROSITE" id="PS51118">
    <property type="entry name" value="HTH_HXLR"/>
    <property type="match status" value="1"/>
</dbReference>
<protein>
    <submittedName>
        <fullName evidence="6">Helix-turn-helix transcriptional regulator</fullName>
    </submittedName>
</protein>
<evidence type="ECO:0000256" key="3">
    <source>
        <dbReference type="ARBA" id="ARBA00023163"/>
    </source>
</evidence>
<feature type="compositionally biased region" description="Basic and acidic residues" evidence="4">
    <location>
        <begin position="162"/>
        <end position="171"/>
    </location>
</feature>
<dbReference type="OrthoDB" id="5183359at2"/>
<dbReference type="Pfam" id="PF01638">
    <property type="entry name" value="HxlR"/>
    <property type="match status" value="1"/>
</dbReference>
<dbReference type="PANTHER" id="PTHR33204:SF18">
    <property type="entry name" value="TRANSCRIPTIONAL REGULATORY PROTEIN"/>
    <property type="match status" value="1"/>
</dbReference>
<evidence type="ECO:0000256" key="1">
    <source>
        <dbReference type="ARBA" id="ARBA00023015"/>
    </source>
</evidence>
<evidence type="ECO:0000256" key="4">
    <source>
        <dbReference type="SAM" id="MobiDB-lite"/>
    </source>
</evidence>
<dbReference type="InterPro" id="IPR036388">
    <property type="entry name" value="WH-like_DNA-bd_sf"/>
</dbReference>
<evidence type="ECO:0000259" key="5">
    <source>
        <dbReference type="PROSITE" id="PS51118"/>
    </source>
</evidence>
<dbReference type="Gene3D" id="1.10.10.10">
    <property type="entry name" value="Winged helix-like DNA-binding domain superfamily/Winged helix DNA-binding domain"/>
    <property type="match status" value="1"/>
</dbReference>
<accession>A0A541B9L2</accession>